<reference evidence="1 2" key="1">
    <citation type="submission" date="2017-12" db="EMBL/GenBank/DDBJ databases">
        <title>Integrating genomic resources of turbot (Scophthalmus maximus) in depth evaluation of genetic and physical mapping variation across individuals.</title>
        <authorList>
            <person name="Martinez P."/>
        </authorList>
    </citation>
    <scope>NUCLEOTIDE SEQUENCE [LARGE SCALE GENOMIC DNA]</scope>
</reference>
<evidence type="ECO:0000313" key="1">
    <source>
        <dbReference type="EMBL" id="AWP01520.1"/>
    </source>
</evidence>
<evidence type="ECO:0000313" key="2">
    <source>
        <dbReference type="Proteomes" id="UP000246464"/>
    </source>
</evidence>
<dbReference type="Proteomes" id="UP000246464">
    <property type="component" value="Chromosome 5"/>
</dbReference>
<dbReference type="EMBL" id="CP026247">
    <property type="protein sequence ID" value="AWP01520.1"/>
    <property type="molecule type" value="Genomic_DNA"/>
</dbReference>
<proteinExistence type="predicted"/>
<sequence>MEEDVKCVWECERGTAGPLLSGLKSLGAPASAQQSQLCFQEDRPTSGHDCALSRFQSQEFQSEKCLLVSQTARNNSETSSHHI</sequence>
<organism evidence="1 2">
    <name type="scientific">Scophthalmus maximus</name>
    <name type="common">Turbot</name>
    <name type="synonym">Psetta maxima</name>
    <dbReference type="NCBI Taxonomy" id="52904"/>
    <lineage>
        <taxon>Eukaryota</taxon>
        <taxon>Metazoa</taxon>
        <taxon>Chordata</taxon>
        <taxon>Craniata</taxon>
        <taxon>Vertebrata</taxon>
        <taxon>Euteleostomi</taxon>
        <taxon>Actinopterygii</taxon>
        <taxon>Neopterygii</taxon>
        <taxon>Teleostei</taxon>
        <taxon>Neoteleostei</taxon>
        <taxon>Acanthomorphata</taxon>
        <taxon>Carangaria</taxon>
        <taxon>Pleuronectiformes</taxon>
        <taxon>Pleuronectoidei</taxon>
        <taxon>Scophthalmidae</taxon>
        <taxon>Scophthalmus</taxon>
    </lineage>
</organism>
<name>A0A2U9BCJ1_SCOMX</name>
<accession>A0A2U9BCJ1</accession>
<gene>
    <name evidence="1" type="ORF">SMAX5B_012735</name>
</gene>
<dbReference type="AlphaFoldDB" id="A0A2U9BCJ1"/>
<protein>
    <submittedName>
        <fullName evidence="1">Uncharacterized protein</fullName>
    </submittedName>
</protein>
<keyword evidence="2" id="KW-1185">Reference proteome</keyword>